<feature type="domain" description="Protein kinase" evidence="11">
    <location>
        <begin position="263"/>
        <end position="527"/>
    </location>
</feature>
<feature type="region of interest" description="Disordered" evidence="9">
    <location>
        <begin position="570"/>
        <end position="591"/>
    </location>
</feature>
<dbReference type="InterPro" id="IPR000719">
    <property type="entry name" value="Prot_kinase_dom"/>
</dbReference>
<evidence type="ECO:0000256" key="6">
    <source>
        <dbReference type="ARBA" id="ARBA00022840"/>
    </source>
</evidence>
<comment type="catalytic activity">
    <reaction evidence="7">
        <text>L-threonyl-[protein] + ATP = O-phospho-L-threonyl-[protein] + ADP + H(+)</text>
        <dbReference type="Rhea" id="RHEA:46608"/>
        <dbReference type="Rhea" id="RHEA-COMP:11060"/>
        <dbReference type="Rhea" id="RHEA-COMP:11605"/>
        <dbReference type="ChEBI" id="CHEBI:15378"/>
        <dbReference type="ChEBI" id="CHEBI:30013"/>
        <dbReference type="ChEBI" id="CHEBI:30616"/>
        <dbReference type="ChEBI" id="CHEBI:61977"/>
        <dbReference type="ChEBI" id="CHEBI:456216"/>
        <dbReference type="EC" id="2.7.11.1"/>
    </reaction>
</comment>
<dbReference type="SMART" id="SM00220">
    <property type="entry name" value="S_TKc"/>
    <property type="match status" value="1"/>
</dbReference>
<keyword evidence="10" id="KW-0472">Membrane</keyword>
<evidence type="ECO:0000256" key="7">
    <source>
        <dbReference type="ARBA" id="ARBA00047899"/>
    </source>
</evidence>
<comment type="caution">
    <text evidence="12">The sequence shown here is derived from an EMBL/GenBank/DDBJ whole genome shotgun (WGS) entry which is preliminary data.</text>
</comment>
<keyword evidence="4" id="KW-0547">Nucleotide-binding</keyword>
<evidence type="ECO:0000256" key="9">
    <source>
        <dbReference type="SAM" id="MobiDB-lite"/>
    </source>
</evidence>
<dbReference type="CDD" id="cd08215">
    <property type="entry name" value="STKc_Nek"/>
    <property type="match status" value="1"/>
</dbReference>
<dbReference type="Pfam" id="PF00069">
    <property type="entry name" value="Pkinase"/>
    <property type="match status" value="1"/>
</dbReference>
<dbReference type="PROSITE" id="PS00108">
    <property type="entry name" value="PROTEIN_KINASE_ST"/>
    <property type="match status" value="1"/>
</dbReference>
<evidence type="ECO:0000256" key="5">
    <source>
        <dbReference type="ARBA" id="ARBA00022777"/>
    </source>
</evidence>
<gene>
    <name evidence="12" type="ORF">SCF082_LOCUS2686</name>
</gene>
<evidence type="ECO:0000256" key="8">
    <source>
        <dbReference type="ARBA" id="ARBA00048679"/>
    </source>
</evidence>
<dbReference type="PANTHER" id="PTHR44899">
    <property type="entry name" value="CAMK FAMILY PROTEIN KINASE"/>
    <property type="match status" value="1"/>
</dbReference>
<dbReference type="EC" id="2.7.11.1" evidence="1"/>
<organism evidence="12 13">
    <name type="scientific">Durusdinium trenchii</name>
    <dbReference type="NCBI Taxonomy" id="1381693"/>
    <lineage>
        <taxon>Eukaryota</taxon>
        <taxon>Sar</taxon>
        <taxon>Alveolata</taxon>
        <taxon>Dinophyceae</taxon>
        <taxon>Suessiales</taxon>
        <taxon>Symbiodiniaceae</taxon>
        <taxon>Durusdinium</taxon>
    </lineage>
</organism>
<dbReference type="Gene3D" id="1.10.510.10">
    <property type="entry name" value="Transferase(Phosphotransferase) domain 1"/>
    <property type="match status" value="1"/>
</dbReference>
<dbReference type="InterPro" id="IPR008271">
    <property type="entry name" value="Ser/Thr_kinase_AS"/>
</dbReference>
<name>A0ABP0HMT1_9DINO</name>
<dbReference type="PANTHER" id="PTHR44899:SF3">
    <property type="entry name" value="SERINE_THREONINE-PROTEIN KINASE NEK1"/>
    <property type="match status" value="1"/>
</dbReference>
<dbReference type="GO" id="GO:0016301">
    <property type="term" value="F:kinase activity"/>
    <property type="evidence" value="ECO:0007669"/>
    <property type="project" value="UniProtKB-KW"/>
</dbReference>
<keyword evidence="3" id="KW-0808">Transferase</keyword>
<dbReference type="PROSITE" id="PS50011">
    <property type="entry name" value="PROTEIN_KINASE_DOM"/>
    <property type="match status" value="1"/>
</dbReference>
<dbReference type="EMBL" id="CAXAMM010001325">
    <property type="protein sequence ID" value="CAK8991497.1"/>
    <property type="molecule type" value="Genomic_DNA"/>
</dbReference>
<keyword evidence="13" id="KW-1185">Reference proteome</keyword>
<feature type="transmembrane region" description="Helical" evidence="10">
    <location>
        <begin position="131"/>
        <end position="151"/>
    </location>
</feature>
<dbReference type="Proteomes" id="UP001642464">
    <property type="component" value="Unassembled WGS sequence"/>
</dbReference>
<reference evidence="12 13" key="1">
    <citation type="submission" date="2024-02" db="EMBL/GenBank/DDBJ databases">
        <authorList>
            <person name="Chen Y."/>
            <person name="Shah S."/>
            <person name="Dougan E. K."/>
            <person name="Thang M."/>
            <person name="Chan C."/>
        </authorList>
    </citation>
    <scope>NUCLEOTIDE SEQUENCE [LARGE SCALE GENOMIC DNA]</scope>
</reference>
<keyword evidence="10" id="KW-1133">Transmembrane helix</keyword>
<sequence length="628" mass="69559">MSTISRFIKYIPVLNLFYDIFFNGTPSIEAIKDSLNVQALLSALLIAIVISYPGAFEYDELKEATLRVGRCYYAFDPDPFMAANYLREEVFYSTLFLSNNVLMVVLVYLSLAGLKLNDELGEERFENWYYYVRFLLVFMTLFMVAGVITFGRCSFFMFILKFPVAEEYENCSGGKTGEDSPFALQRDLGNIIWLGTIGFVLIVLSLAHFWQLRMDEGAVVSSQRSPPKRENSGGKRATGDQNWLERSAYHGCFNRKEVKDAEAACVVLDLRGAFGQAVLVEDEQGSKLVCKMVDVREASPKEVQDTRKEAQLLASFKHPFIVDYRSNFLDGGYLCIFMAFCEGGDLATQISSARDAQRRIAEPQVLRWMTQALLALKYIHDKHVLHRDLKSGNFFLSKAGNLKMGDFGIAKVLNSTQAIARTTIGTPYYLSPEVCQEKPYAWPADIWAMGVILYELLALKLPFDGGSNMVILVQSIIRGTAPPLPEEYSPFVRSLCSEMLSKVPAKRPTAGAILSRAPLQSIVQSFFEEARAKAREPPEAKEPSPPEPESIKAPAATAACSTQLLDQMLNESDSTEASQAPAVGIGGGEGMSLEDQCSELLAELGLDGDDVDTAGSLTQAELDLLCSM</sequence>
<evidence type="ECO:0000256" key="3">
    <source>
        <dbReference type="ARBA" id="ARBA00022679"/>
    </source>
</evidence>
<keyword evidence="5 12" id="KW-0418">Kinase</keyword>
<evidence type="ECO:0000256" key="1">
    <source>
        <dbReference type="ARBA" id="ARBA00012513"/>
    </source>
</evidence>
<feature type="transmembrane region" description="Helical" evidence="10">
    <location>
        <begin position="191"/>
        <end position="210"/>
    </location>
</feature>
<dbReference type="Gene3D" id="3.30.200.20">
    <property type="entry name" value="Phosphorylase Kinase, domain 1"/>
    <property type="match status" value="1"/>
</dbReference>
<evidence type="ECO:0000256" key="2">
    <source>
        <dbReference type="ARBA" id="ARBA00022527"/>
    </source>
</evidence>
<protein>
    <recommendedName>
        <fullName evidence="1">non-specific serine/threonine protein kinase</fullName>
        <ecNumber evidence="1">2.7.11.1</ecNumber>
    </recommendedName>
</protein>
<dbReference type="InterPro" id="IPR011009">
    <property type="entry name" value="Kinase-like_dom_sf"/>
</dbReference>
<feature type="compositionally biased region" description="Basic and acidic residues" evidence="9">
    <location>
        <begin position="531"/>
        <end position="544"/>
    </location>
</feature>
<proteinExistence type="predicted"/>
<keyword evidence="2" id="KW-0723">Serine/threonine-protein kinase</keyword>
<evidence type="ECO:0000313" key="13">
    <source>
        <dbReference type="Proteomes" id="UP001642464"/>
    </source>
</evidence>
<comment type="catalytic activity">
    <reaction evidence="8">
        <text>L-seryl-[protein] + ATP = O-phospho-L-seryl-[protein] + ADP + H(+)</text>
        <dbReference type="Rhea" id="RHEA:17989"/>
        <dbReference type="Rhea" id="RHEA-COMP:9863"/>
        <dbReference type="Rhea" id="RHEA-COMP:11604"/>
        <dbReference type="ChEBI" id="CHEBI:15378"/>
        <dbReference type="ChEBI" id="CHEBI:29999"/>
        <dbReference type="ChEBI" id="CHEBI:30616"/>
        <dbReference type="ChEBI" id="CHEBI:83421"/>
        <dbReference type="ChEBI" id="CHEBI:456216"/>
        <dbReference type="EC" id="2.7.11.1"/>
    </reaction>
</comment>
<evidence type="ECO:0000313" key="12">
    <source>
        <dbReference type="EMBL" id="CAK8991497.1"/>
    </source>
</evidence>
<keyword evidence="6" id="KW-0067">ATP-binding</keyword>
<keyword evidence="10" id="KW-0812">Transmembrane</keyword>
<feature type="transmembrane region" description="Helical" evidence="10">
    <location>
        <begin position="90"/>
        <end position="111"/>
    </location>
</feature>
<evidence type="ECO:0000256" key="10">
    <source>
        <dbReference type="SAM" id="Phobius"/>
    </source>
</evidence>
<feature type="region of interest" description="Disordered" evidence="9">
    <location>
        <begin position="531"/>
        <end position="555"/>
    </location>
</feature>
<evidence type="ECO:0000256" key="4">
    <source>
        <dbReference type="ARBA" id="ARBA00022741"/>
    </source>
</evidence>
<accession>A0ABP0HMT1</accession>
<evidence type="ECO:0000259" key="11">
    <source>
        <dbReference type="PROSITE" id="PS50011"/>
    </source>
</evidence>
<dbReference type="SUPFAM" id="SSF56112">
    <property type="entry name" value="Protein kinase-like (PK-like)"/>
    <property type="match status" value="1"/>
</dbReference>
<dbReference type="InterPro" id="IPR051131">
    <property type="entry name" value="NEK_Ser/Thr_kinase_NIMA"/>
</dbReference>